<sequence>MQARTERNLGFVAALLLTAAAFAAPGLSTQIAHNDMAYEEQIQLALTGDMPIELRHFVDLNETCRSSHIATDSELDAEPRRFLG</sequence>
<dbReference type="Proteomes" id="UP000003990">
    <property type="component" value="Unassembled WGS sequence"/>
</dbReference>
<keyword evidence="1" id="KW-0732">Signal</keyword>
<protein>
    <submittedName>
        <fullName evidence="2">Uncharacterized protein</fullName>
    </submittedName>
</protein>
<proteinExistence type="predicted"/>
<feature type="signal peptide" evidence="1">
    <location>
        <begin position="1"/>
        <end position="23"/>
    </location>
</feature>
<dbReference type="EMBL" id="DS999670">
    <property type="protein sequence ID" value="EEX97282.1"/>
    <property type="molecule type" value="Genomic_DNA"/>
</dbReference>
<name>A0ABM9ZC74_9HYPH</name>
<accession>A0ABM9ZC74</accession>
<keyword evidence="3" id="KW-1185">Reference proteome</keyword>
<feature type="chain" id="PRO_5046805844" evidence="1">
    <location>
        <begin position="24"/>
        <end position="84"/>
    </location>
</feature>
<organism evidence="2 3">
    <name type="scientific">Brucella ceti M644/93/1</name>
    <dbReference type="NCBI Taxonomy" id="520459"/>
    <lineage>
        <taxon>Bacteria</taxon>
        <taxon>Pseudomonadati</taxon>
        <taxon>Pseudomonadota</taxon>
        <taxon>Alphaproteobacteria</taxon>
        <taxon>Hyphomicrobiales</taxon>
        <taxon>Brucellaceae</taxon>
        <taxon>Brucella/Ochrobactrum group</taxon>
        <taxon>Brucella</taxon>
    </lineage>
</organism>
<reference evidence="2 3" key="1">
    <citation type="submission" date="2008-12" db="EMBL/GenBank/DDBJ databases">
        <title>The Genome Sequence of Brucella ceti M644/93/1.</title>
        <authorList>
            <consortium name="The Broad Institute Genome Sequencing Platform"/>
            <person name="Ward D."/>
            <person name="Young S.K."/>
            <person name="Kodira C.D."/>
            <person name="Zeng Q."/>
            <person name="Koehrsen M."/>
            <person name="Alvarado L."/>
            <person name="Berlin A."/>
            <person name="Borenstein D."/>
            <person name="Chen Z."/>
            <person name="Engels R."/>
            <person name="Freedman E."/>
            <person name="Gellesch M."/>
            <person name="Goldberg J."/>
            <person name="Griggs A."/>
            <person name="Gujja S."/>
            <person name="Heiman D."/>
            <person name="Hepburn T."/>
            <person name="Howarth C."/>
            <person name="Jen D."/>
            <person name="Larson L."/>
            <person name="Lewis B."/>
            <person name="Mehta T."/>
            <person name="Park D."/>
            <person name="Pearson M."/>
            <person name="Roberts A."/>
            <person name="Saif S."/>
            <person name="Shea T."/>
            <person name="Shenoy N."/>
            <person name="Sisk P."/>
            <person name="Stolte C."/>
            <person name="Sykes S."/>
            <person name="Walk T."/>
            <person name="White J."/>
            <person name="Yandava C."/>
            <person name="Whatmore A.M."/>
            <person name="Perrett L.L."/>
            <person name="O'Callaghan D."/>
            <person name="Nusbaum C."/>
            <person name="Galagan J."/>
            <person name="Birren B."/>
        </authorList>
    </citation>
    <scope>NUCLEOTIDE SEQUENCE [LARGE SCALE GENOMIC DNA]</scope>
    <source>
        <strain evidence="2 3">M644/93/1</strain>
    </source>
</reference>
<evidence type="ECO:0000256" key="1">
    <source>
        <dbReference type="SAM" id="SignalP"/>
    </source>
</evidence>
<evidence type="ECO:0000313" key="2">
    <source>
        <dbReference type="EMBL" id="EEX97282.1"/>
    </source>
</evidence>
<gene>
    <name evidence="2" type="ORF">BAIG_01670</name>
</gene>
<evidence type="ECO:0000313" key="3">
    <source>
        <dbReference type="Proteomes" id="UP000003990"/>
    </source>
</evidence>